<dbReference type="STRING" id="743788.S8F2V1"/>
<dbReference type="HOGENOM" id="CLU_069409_0_0_1"/>
<evidence type="ECO:0000313" key="2">
    <source>
        <dbReference type="Proteomes" id="UP000015241"/>
    </source>
</evidence>
<dbReference type="Proteomes" id="UP000015241">
    <property type="component" value="Unassembled WGS sequence"/>
</dbReference>
<dbReference type="OrthoDB" id="2788847at2759"/>
<accession>S8F2V1</accession>
<dbReference type="EMBL" id="KE504288">
    <property type="protein sequence ID" value="EPS93249.1"/>
    <property type="molecule type" value="Genomic_DNA"/>
</dbReference>
<sequence length="242" mass="27546">MDKHRSDHSPLAWKVVAGQGPEAEATIGRVSETSWAFTLGVAKLIASFPTEFATGEDVERTGEALFAGIQELWKQHATVPNKTGRSRSWWNQECSVWNKAHRKMCKRDKLVRRLRGLALRCCGPTSAQYKVYDDMNVVTISDIKERAKGLQAAVKRAKRVFFDKIICHAHPQLISNYVAWTRPRRLDSSVQIKRADGTVLDNPEELQEEFKEQFTPSVQKPVDMSILDELPNWEERPFAPIS</sequence>
<dbReference type="AlphaFoldDB" id="S8F2V1"/>
<proteinExistence type="predicted"/>
<keyword evidence="2" id="KW-1185">Reference proteome</keyword>
<name>S8F2V1_FOMSC</name>
<dbReference type="InParanoid" id="S8F2V1"/>
<protein>
    <submittedName>
        <fullName evidence="1">Uncharacterized protein</fullName>
    </submittedName>
</protein>
<organism evidence="1 2">
    <name type="scientific">Fomitopsis schrenkii</name>
    <name type="common">Brown rot fungus</name>
    <dbReference type="NCBI Taxonomy" id="2126942"/>
    <lineage>
        <taxon>Eukaryota</taxon>
        <taxon>Fungi</taxon>
        <taxon>Dikarya</taxon>
        <taxon>Basidiomycota</taxon>
        <taxon>Agaricomycotina</taxon>
        <taxon>Agaricomycetes</taxon>
        <taxon>Polyporales</taxon>
        <taxon>Fomitopsis</taxon>
    </lineage>
</organism>
<feature type="non-terminal residue" evidence="1">
    <location>
        <position position="242"/>
    </location>
</feature>
<reference evidence="1 2" key="1">
    <citation type="journal article" date="2012" name="Science">
        <title>The Paleozoic origin of enzymatic lignin decomposition reconstructed from 31 fungal genomes.</title>
        <authorList>
            <person name="Floudas D."/>
            <person name="Binder M."/>
            <person name="Riley R."/>
            <person name="Barry K."/>
            <person name="Blanchette R.A."/>
            <person name="Henrissat B."/>
            <person name="Martinez A.T."/>
            <person name="Otillar R."/>
            <person name="Spatafora J.W."/>
            <person name="Yadav J.S."/>
            <person name="Aerts A."/>
            <person name="Benoit I."/>
            <person name="Boyd A."/>
            <person name="Carlson A."/>
            <person name="Copeland A."/>
            <person name="Coutinho P.M."/>
            <person name="de Vries R.P."/>
            <person name="Ferreira P."/>
            <person name="Findley K."/>
            <person name="Foster B."/>
            <person name="Gaskell J."/>
            <person name="Glotzer D."/>
            <person name="Gorecki P."/>
            <person name="Heitman J."/>
            <person name="Hesse C."/>
            <person name="Hori C."/>
            <person name="Igarashi K."/>
            <person name="Jurgens J.A."/>
            <person name="Kallen N."/>
            <person name="Kersten P."/>
            <person name="Kohler A."/>
            <person name="Kuees U."/>
            <person name="Kumar T.K.A."/>
            <person name="Kuo A."/>
            <person name="LaButti K."/>
            <person name="Larrondo L.F."/>
            <person name="Lindquist E."/>
            <person name="Ling A."/>
            <person name="Lombard V."/>
            <person name="Lucas S."/>
            <person name="Lundell T."/>
            <person name="Martin R."/>
            <person name="McLaughlin D.J."/>
            <person name="Morgenstern I."/>
            <person name="Morin E."/>
            <person name="Murat C."/>
            <person name="Nagy L.G."/>
            <person name="Nolan M."/>
            <person name="Ohm R.A."/>
            <person name="Patyshakuliyeva A."/>
            <person name="Rokas A."/>
            <person name="Ruiz-Duenas F.J."/>
            <person name="Sabat G."/>
            <person name="Salamov A."/>
            <person name="Samejima M."/>
            <person name="Schmutz J."/>
            <person name="Slot J.C."/>
            <person name="St John F."/>
            <person name="Stenlid J."/>
            <person name="Sun H."/>
            <person name="Sun S."/>
            <person name="Syed K."/>
            <person name="Tsang A."/>
            <person name="Wiebenga A."/>
            <person name="Young D."/>
            <person name="Pisabarro A."/>
            <person name="Eastwood D.C."/>
            <person name="Martin F."/>
            <person name="Cullen D."/>
            <person name="Grigoriev I.V."/>
            <person name="Hibbett D.S."/>
        </authorList>
    </citation>
    <scope>NUCLEOTIDE SEQUENCE</scope>
    <source>
        <strain evidence="2">FP-58527</strain>
    </source>
</reference>
<evidence type="ECO:0000313" key="1">
    <source>
        <dbReference type="EMBL" id="EPS93249.1"/>
    </source>
</evidence>
<gene>
    <name evidence="1" type="ORF">FOMPIDRAFT_1136541</name>
</gene>